<dbReference type="GO" id="GO:0051707">
    <property type="term" value="P:response to other organism"/>
    <property type="evidence" value="ECO:0007669"/>
    <property type="project" value="UniProtKB-ARBA"/>
</dbReference>
<dbReference type="GO" id="GO:0004722">
    <property type="term" value="F:protein serine/threonine phosphatase activity"/>
    <property type="evidence" value="ECO:0007669"/>
    <property type="project" value="UniProtKB-EC"/>
</dbReference>
<evidence type="ECO:0000259" key="9">
    <source>
        <dbReference type="Pfam" id="PF23559"/>
    </source>
</evidence>
<dbReference type="SUPFAM" id="SSF52058">
    <property type="entry name" value="L domain-like"/>
    <property type="match status" value="2"/>
</dbReference>
<dbReference type="Pfam" id="PF23559">
    <property type="entry name" value="WHD_DRP"/>
    <property type="match status" value="1"/>
</dbReference>
<reference evidence="12" key="1">
    <citation type="journal article" date="2010" name="Nat. Biotechnol.">
        <title>Draft genome sequence of the oilseed species Ricinus communis.</title>
        <authorList>
            <person name="Chan A.P."/>
            <person name="Crabtree J."/>
            <person name="Zhao Q."/>
            <person name="Lorenzi H."/>
            <person name="Orvis J."/>
            <person name="Puiu D."/>
            <person name="Melake-Berhan A."/>
            <person name="Jones K.M."/>
            <person name="Redman J."/>
            <person name="Chen G."/>
            <person name="Cahoon E.B."/>
            <person name="Gedil M."/>
            <person name="Stanke M."/>
            <person name="Haas B.J."/>
            <person name="Wortman J.R."/>
            <person name="Fraser-Liggett C.M."/>
            <person name="Ravel J."/>
            <person name="Rabinowicz P.D."/>
        </authorList>
    </citation>
    <scope>NUCLEOTIDE SEQUENCE [LARGE SCALE GENOMIC DNA]</scope>
    <source>
        <strain evidence="12">cv. Hale</strain>
    </source>
</reference>
<dbReference type="GO" id="GO:0005524">
    <property type="term" value="F:ATP binding"/>
    <property type="evidence" value="ECO:0007669"/>
    <property type="project" value="UniProtKB-KW"/>
</dbReference>
<evidence type="ECO:0000259" key="8">
    <source>
        <dbReference type="Pfam" id="PF18052"/>
    </source>
</evidence>
<keyword evidence="4" id="KW-0611">Plant defense</keyword>
<dbReference type="Pfam" id="PF00931">
    <property type="entry name" value="NB-ARC"/>
    <property type="match status" value="1"/>
</dbReference>
<dbReference type="FunFam" id="3.40.50.300:FF:001091">
    <property type="entry name" value="Probable disease resistance protein At1g61300"/>
    <property type="match status" value="1"/>
</dbReference>
<dbReference type="GO" id="GO:0006952">
    <property type="term" value="P:defense response"/>
    <property type="evidence" value="ECO:0007669"/>
    <property type="project" value="UniProtKB-KW"/>
</dbReference>
<dbReference type="PANTHER" id="PTHR36766">
    <property type="entry name" value="PLANT BROAD-SPECTRUM MILDEW RESISTANCE PROTEIN RPW8"/>
    <property type="match status" value="1"/>
</dbReference>
<dbReference type="InterPro" id="IPR056789">
    <property type="entry name" value="LRR_R13L1-DRL21"/>
</dbReference>
<protein>
    <submittedName>
        <fullName evidence="11">Disease resistance protein RGA2, putative</fullName>
        <ecNumber evidence="11">3.1.3.16</ecNumber>
    </submittedName>
</protein>
<organism evidence="11 12">
    <name type="scientific">Ricinus communis</name>
    <name type="common">Castor bean</name>
    <dbReference type="NCBI Taxonomy" id="3988"/>
    <lineage>
        <taxon>Eukaryota</taxon>
        <taxon>Viridiplantae</taxon>
        <taxon>Streptophyta</taxon>
        <taxon>Embryophyta</taxon>
        <taxon>Tracheophyta</taxon>
        <taxon>Spermatophyta</taxon>
        <taxon>Magnoliopsida</taxon>
        <taxon>eudicotyledons</taxon>
        <taxon>Gunneridae</taxon>
        <taxon>Pentapetalae</taxon>
        <taxon>rosids</taxon>
        <taxon>fabids</taxon>
        <taxon>Malpighiales</taxon>
        <taxon>Euphorbiaceae</taxon>
        <taxon>Acalyphoideae</taxon>
        <taxon>Acalypheae</taxon>
        <taxon>Ricinus</taxon>
    </lineage>
</organism>
<dbReference type="eggNOG" id="KOG4658">
    <property type="taxonomic scope" value="Eukaryota"/>
</dbReference>
<dbReference type="Pfam" id="PF25019">
    <property type="entry name" value="LRR_R13L1-DRL21"/>
    <property type="match status" value="1"/>
</dbReference>
<dbReference type="EC" id="3.1.3.16" evidence="11"/>
<dbReference type="SUPFAM" id="SSF52540">
    <property type="entry name" value="P-loop containing nucleoside triphosphate hydrolases"/>
    <property type="match status" value="1"/>
</dbReference>
<dbReference type="InterPro" id="IPR001611">
    <property type="entry name" value="Leu-rich_rpt"/>
</dbReference>
<dbReference type="InterPro" id="IPR041118">
    <property type="entry name" value="Rx_N"/>
</dbReference>
<evidence type="ECO:0000256" key="5">
    <source>
        <dbReference type="ARBA" id="ARBA00022840"/>
    </source>
</evidence>
<keyword evidence="11" id="KW-0378">Hydrolase</keyword>
<dbReference type="KEGG" id="rcu:8282556"/>
<dbReference type="OMA" id="RINECPL"/>
<dbReference type="InterPro" id="IPR002182">
    <property type="entry name" value="NB-ARC"/>
</dbReference>
<dbReference type="InterPro" id="IPR042197">
    <property type="entry name" value="Apaf_helical"/>
</dbReference>
<name>B9SH62_RICCO</name>
<feature type="domain" description="R13L1/DRL21-like LRR repeat region" evidence="10">
    <location>
        <begin position="686"/>
        <end position="808"/>
    </location>
</feature>
<dbReference type="FunFam" id="1.10.10.10:FF:000322">
    <property type="entry name" value="Probable disease resistance protein At1g63360"/>
    <property type="match status" value="1"/>
</dbReference>
<evidence type="ECO:0000313" key="11">
    <source>
        <dbReference type="EMBL" id="EEF37064.1"/>
    </source>
</evidence>
<dbReference type="InterPro" id="IPR058922">
    <property type="entry name" value="WHD_DRP"/>
</dbReference>
<dbReference type="Gene3D" id="1.10.8.430">
    <property type="entry name" value="Helical domain of apoptotic protease-activating factors"/>
    <property type="match status" value="1"/>
</dbReference>
<feature type="coiled-coil region" evidence="6">
    <location>
        <begin position="123"/>
        <end position="153"/>
    </location>
</feature>
<evidence type="ECO:0000256" key="6">
    <source>
        <dbReference type="SAM" id="Coils"/>
    </source>
</evidence>
<dbReference type="Gene3D" id="1.20.5.4130">
    <property type="match status" value="1"/>
</dbReference>
<gene>
    <name evidence="11" type="ORF">RCOM_1118640</name>
</gene>
<evidence type="ECO:0000259" key="7">
    <source>
        <dbReference type="Pfam" id="PF00931"/>
    </source>
</evidence>
<dbReference type="GO" id="GO:0043531">
    <property type="term" value="F:ADP binding"/>
    <property type="evidence" value="ECO:0007669"/>
    <property type="project" value="InterPro"/>
</dbReference>
<sequence>MAGALIGGSFLSAFLQVLFDRMASREVLDFFKGQKLNDALLNKLKTTMISVNAVLDDAEEKQITKPAVKEWLDELKDAAYEADDLLDEIAYECLRSEVEATSQTDVDQVRNFFSNFSPFKKVKEVKLEEVSKLEEILERLELLVKQKEALGLREGIEERHSHKIPTTSLVDESVGIYGRDFDKKAIVKQLFEANGNDLSVIPIVGMGGVGKTTLAQYVYNEPRVQESFDLKAWVCVSAVFDVFKVTKDILEDVTRKKCDITTLNLLQLELKEKLKGKRFLLVLDDVWDDNYANWDVLRKPLKSGALGSKIIVTTRHETVASIMGNVLHHHHLTELSDHDCWLLFSKHAFGEGNSAAHPELAILGQEIVRKCRGLPLAAKALGGVLRSKRDTKEWERIFKSLLWELSNDEILPALRLSYHYLPPHLKRCFAYCAVFPKDYNFSKEELILLWRAEGFIVQPKGSREKEDVGAEYFEDLVSRSFFQKSHLYKSAFVMHDLINDLAKYVSGEFCFQWENGDSCEVAKRTRHLSYLRTNHDTSVKFESIYRAKHLRTLRVKWSWWTDRKVKYDLLPSLRRLRVLSLFQCDDVVLLPNTIGNLKHLRYLDLSGTSIKRLPDSINSLYNLETLLMYGCQDLIKLPITMSSLISLCHLDIRETKLQEMPLKMSKLTKLEMLTDFVLGKESGSSIKELGELQNLRGSLCIWNLQNVADAQDAMAANLKNKKHLRMLDLRWDGETDDSLHERAIVEQLQPHMNVESLCIVGYGGTRFPDWIANPTFSHMVTLELSRCKYCSFLPPLGQLVSLKSLYIIALDSIVSVGLEFYGSCTHPKKPFGSLEILHFERMPQWREWICHVDEGENGAFPLLQQLYINECPNLIQTLPGNLPSLTTIKIVGCPQLAASFPSAPAIQKLKLKDDHRNVLLQNFDFSSLKVVKFHSVDPLLQGMEKIGVLFISEEIEVGNCDSLKCFPLELFPELYSLEIYRCQNLECISEAEVTSKGLNVLESIKIRECPKLISFPKGGLNAPNLTSLHLCDCSNLKSLPECMHSLLPSLYALAINNCPKLESFPEGGLPPKLYSLVIESCDKLVTGRMKWNLQTISLKYFSISKNEDVESFPEKMLLPSTLTCLQISNFQNLKSLDYDGIQHLTSLTELTISNCPKLQSVTEQELPLTVTYLDIWDLQNLKSLDFRGLCYLTSLKELEIWNCPNLQSMPEDGLPSSLVCLTISNLQNLQSLNFKGLQDLTFLIELDILDCPKLESIPEEGLPTSLSSLIIYNCPSLKQRCKQEKGEDWPKISHIRHIEIDGDTMNKC</sequence>
<dbReference type="Proteomes" id="UP000008311">
    <property type="component" value="Unassembled WGS sequence"/>
</dbReference>
<keyword evidence="3" id="KW-0547">Nucleotide-binding</keyword>
<dbReference type="PANTHER" id="PTHR36766:SF40">
    <property type="entry name" value="DISEASE RESISTANCE PROTEIN RGA3"/>
    <property type="match status" value="1"/>
</dbReference>
<feature type="domain" description="Disease resistance protein winged helix" evidence="9">
    <location>
        <begin position="434"/>
        <end position="502"/>
    </location>
</feature>
<dbReference type="Pfam" id="PF18052">
    <property type="entry name" value="Rx_N"/>
    <property type="match status" value="1"/>
</dbReference>
<feature type="domain" description="Disease resistance N-terminal" evidence="8">
    <location>
        <begin position="10"/>
        <end position="102"/>
    </location>
</feature>
<accession>B9SH62</accession>
<keyword evidence="5" id="KW-0067">ATP-binding</keyword>
<evidence type="ECO:0000259" key="10">
    <source>
        <dbReference type="Pfam" id="PF25019"/>
    </source>
</evidence>
<keyword evidence="1" id="KW-0433">Leucine-rich repeat</keyword>
<evidence type="ECO:0000256" key="4">
    <source>
        <dbReference type="ARBA" id="ARBA00022821"/>
    </source>
</evidence>
<evidence type="ECO:0000256" key="2">
    <source>
        <dbReference type="ARBA" id="ARBA00022737"/>
    </source>
</evidence>
<dbReference type="Gene3D" id="3.40.50.300">
    <property type="entry name" value="P-loop containing nucleotide triphosphate hydrolases"/>
    <property type="match status" value="1"/>
</dbReference>
<dbReference type="EMBL" id="EQ973960">
    <property type="protein sequence ID" value="EEF37064.1"/>
    <property type="molecule type" value="Genomic_DNA"/>
</dbReference>
<proteinExistence type="predicted"/>
<dbReference type="InterPro" id="IPR036388">
    <property type="entry name" value="WH-like_DNA-bd_sf"/>
</dbReference>
<evidence type="ECO:0000256" key="1">
    <source>
        <dbReference type="ARBA" id="ARBA00022614"/>
    </source>
</evidence>
<feature type="domain" description="NB-ARC" evidence="7">
    <location>
        <begin position="183"/>
        <end position="350"/>
    </location>
</feature>
<feature type="coiled-coil region" evidence="6">
    <location>
        <begin position="41"/>
        <end position="88"/>
    </location>
</feature>
<dbReference type="InterPro" id="IPR032675">
    <property type="entry name" value="LRR_dom_sf"/>
</dbReference>
<dbReference type="Gene3D" id="1.10.10.10">
    <property type="entry name" value="Winged helix-like DNA-binding domain superfamily/Winged helix DNA-binding domain"/>
    <property type="match status" value="1"/>
</dbReference>
<keyword evidence="6" id="KW-0175">Coiled coil</keyword>
<keyword evidence="2" id="KW-0677">Repeat</keyword>
<dbReference type="OrthoDB" id="839172at2759"/>
<evidence type="ECO:0000256" key="3">
    <source>
        <dbReference type="ARBA" id="ARBA00022741"/>
    </source>
</evidence>
<dbReference type="PROSITE" id="PS51450">
    <property type="entry name" value="LRR"/>
    <property type="match status" value="1"/>
</dbReference>
<dbReference type="FunCoup" id="B9SH62">
    <property type="interactions" value="358"/>
</dbReference>
<dbReference type="InterPro" id="IPR027417">
    <property type="entry name" value="P-loop_NTPase"/>
</dbReference>
<dbReference type="InParanoid" id="B9SH62"/>
<evidence type="ECO:0000313" key="12">
    <source>
        <dbReference type="Proteomes" id="UP000008311"/>
    </source>
</evidence>
<dbReference type="Gene3D" id="3.80.10.10">
    <property type="entry name" value="Ribonuclease Inhibitor"/>
    <property type="match status" value="3"/>
</dbReference>
<keyword evidence="12" id="KW-1185">Reference proteome</keyword>
<dbReference type="PRINTS" id="PR00364">
    <property type="entry name" value="DISEASERSIST"/>
</dbReference>